<evidence type="ECO:0000313" key="2">
    <source>
        <dbReference type="Proteomes" id="UP000010808"/>
    </source>
</evidence>
<keyword evidence="2" id="KW-1185">Reference proteome</keyword>
<organism evidence="1 2">
    <name type="scientific">Maridesulfovibrio hydrothermalis AM13 = DSM 14728</name>
    <dbReference type="NCBI Taxonomy" id="1121451"/>
    <lineage>
        <taxon>Bacteria</taxon>
        <taxon>Pseudomonadati</taxon>
        <taxon>Thermodesulfobacteriota</taxon>
        <taxon>Desulfovibrionia</taxon>
        <taxon>Desulfovibrionales</taxon>
        <taxon>Desulfovibrionaceae</taxon>
        <taxon>Maridesulfovibrio</taxon>
    </lineage>
</organism>
<dbReference type="KEGG" id="dhy:DESAM_21814"/>
<dbReference type="EMBL" id="FO203522">
    <property type="protein sequence ID" value="CCO24091.1"/>
    <property type="molecule type" value="Genomic_DNA"/>
</dbReference>
<dbReference type="AlphaFoldDB" id="L0REW3"/>
<gene>
    <name evidence="1" type="ORF">DESAM_21814</name>
</gene>
<name>L0REW3_9BACT</name>
<protein>
    <submittedName>
        <fullName evidence="1">Uncharacterized protein</fullName>
    </submittedName>
</protein>
<proteinExistence type="predicted"/>
<dbReference type="HOGENOM" id="CLU_2435985_0_0_7"/>
<sequence length="90" mass="10409">MQRRLTLLPAGGEIVFQNAKRLKLYSMITAPYFHSVRTGKLNEPDPEVNRFMTGQSKKNSTRFWLSAVCAVEKDVLGKTSRYVNMFFDYL</sequence>
<dbReference type="Proteomes" id="UP000010808">
    <property type="component" value="Chromosome"/>
</dbReference>
<evidence type="ECO:0000313" key="1">
    <source>
        <dbReference type="EMBL" id="CCO24091.1"/>
    </source>
</evidence>
<reference evidence="1 2" key="1">
    <citation type="submission" date="2012-10" db="EMBL/GenBank/DDBJ databases">
        <authorList>
            <person name="Genoscope - CEA"/>
        </authorList>
    </citation>
    <scope>NUCLEOTIDE SEQUENCE [LARGE SCALE GENOMIC DNA]</scope>
    <source>
        <strain evidence="2">AM13 / DSM 14728</strain>
    </source>
</reference>
<accession>L0REW3</accession>